<feature type="transmembrane region" description="Helical" evidence="1">
    <location>
        <begin position="27"/>
        <end position="52"/>
    </location>
</feature>
<evidence type="ECO:0000256" key="1">
    <source>
        <dbReference type="SAM" id="Phobius"/>
    </source>
</evidence>
<dbReference type="Proteomes" id="UP000663828">
    <property type="component" value="Unassembled WGS sequence"/>
</dbReference>
<evidence type="ECO:0000313" key="3">
    <source>
        <dbReference type="Proteomes" id="UP000663828"/>
    </source>
</evidence>
<keyword evidence="1" id="KW-0472">Membrane</keyword>
<sequence length="140" mass="16383">CTSGYFGRFCENEFHHRTIRRYVSESCGIIAIIILSAVIGFVVFMDILKYIFNIDPVQKYEEEFFDNELDSQVWNEIDSESNGELQEEYGIVEEVNPTSKNNTLYSIDCCRHFITDVIITLMVHETNRYTQQHLPAQELI</sequence>
<comment type="caution">
    <text evidence="2">The sequence shown here is derived from an EMBL/GenBank/DDBJ whole genome shotgun (WGS) entry which is preliminary data.</text>
</comment>
<name>A0A816A4U2_ADIRI</name>
<feature type="non-terminal residue" evidence="2">
    <location>
        <position position="1"/>
    </location>
</feature>
<keyword evidence="1" id="KW-0812">Transmembrane</keyword>
<protein>
    <recommendedName>
        <fullName evidence="4">EGF-like domain-containing protein</fullName>
    </recommendedName>
</protein>
<proteinExistence type="predicted"/>
<dbReference type="AlphaFoldDB" id="A0A816A4U2"/>
<dbReference type="EMBL" id="CAJNOR010006321">
    <property type="protein sequence ID" value="CAF1592067.1"/>
    <property type="molecule type" value="Genomic_DNA"/>
</dbReference>
<evidence type="ECO:0008006" key="4">
    <source>
        <dbReference type="Google" id="ProtNLM"/>
    </source>
</evidence>
<keyword evidence="1" id="KW-1133">Transmembrane helix</keyword>
<accession>A0A816A4U2</accession>
<gene>
    <name evidence="2" type="ORF">XAT740_LOCUS46682</name>
</gene>
<organism evidence="2 3">
    <name type="scientific">Adineta ricciae</name>
    <name type="common">Rotifer</name>
    <dbReference type="NCBI Taxonomy" id="249248"/>
    <lineage>
        <taxon>Eukaryota</taxon>
        <taxon>Metazoa</taxon>
        <taxon>Spiralia</taxon>
        <taxon>Gnathifera</taxon>
        <taxon>Rotifera</taxon>
        <taxon>Eurotatoria</taxon>
        <taxon>Bdelloidea</taxon>
        <taxon>Adinetida</taxon>
        <taxon>Adinetidae</taxon>
        <taxon>Adineta</taxon>
    </lineage>
</organism>
<reference evidence="2" key="1">
    <citation type="submission" date="2021-02" db="EMBL/GenBank/DDBJ databases">
        <authorList>
            <person name="Nowell W R."/>
        </authorList>
    </citation>
    <scope>NUCLEOTIDE SEQUENCE</scope>
</reference>
<evidence type="ECO:0000313" key="2">
    <source>
        <dbReference type="EMBL" id="CAF1592067.1"/>
    </source>
</evidence>
<keyword evidence="3" id="KW-1185">Reference proteome</keyword>